<comment type="caution">
    <text evidence="1">The sequence shown here is derived from an EMBL/GenBank/DDBJ whole genome shotgun (WGS) entry which is preliminary data.</text>
</comment>
<gene>
    <name evidence="1" type="ORF">H6G05_07350</name>
</gene>
<dbReference type="EMBL" id="JACJQY010000008">
    <property type="protein sequence ID" value="MBD2316662.1"/>
    <property type="molecule type" value="Genomic_DNA"/>
</dbReference>
<dbReference type="RefSeq" id="WP_190577549.1">
    <property type="nucleotide sequence ID" value="NZ_CAWPQU010000078.1"/>
</dbReference>
<organism evidence="1 2">
    <name type="scientific">Phormidium tenue FACHB-1050</name>
    <dbReference type="NCBI Taxonomy" id="2692857"/>
    <lineage>
        <taxon>Bacteria</taxon>
        <taxon>Bacillati</taxon>
        <taxon>Cyanobacteriota</taxon>
        <taxon>Cyanophyceae</taxon>
        <taxon>Oscillatoriophycideae</taxon>
        <taxon>Oscillatoriales</taxon>
        <taxon>Oscillatoriaceae</taxon>
        <taxon>Phormidium</taxon>
    </lineage>
</organism>
<reference evidence="1 2" key="1">
    <citation type="journal article" date="2020" name="ISME J.">
        <title>Comparative genomics reveals insights into cyanobacterial evolution and habitat adaptation.</title>
        <authorList>
            <person name="Chen M.Y."/>
            <person name="Teng W.K."/>
            <person name="Zhao L."/>
            <person name="Hu C.X."/>
            <person name="Zhou Y.K."/>
            <person name="Han B.P."/>
            <person name="Song L.R."/>
            <person name="Shu W.S."/>
        </authorList>
    </citation>
    <scope>NUCLEOTIDE SEQUENCE [LARGE SCALE GENOMIC DNA]</scope>
    <source>
        <strain evidence="1 2">FACHB-1050</strain>
    </source>
</reference>
<protein>
    <submittedName>
        <fullName evidence="1">Uncharacterized protein</fullName>
    </submittedName>
</protein>
<keyword evidence="2" id="KW-1185">Reference proteome</keyword>
<dbReference type="Proteomes" id="UP000618445">
    <property type="component" value="Unassembled WGS sequence"/>
</dbReference>
<name>A0ABR8C7C4_9CYAN</name>
<evidence type="ECO:0000313" key="2">
    <source>
        <dbReference type="Proteomes" id="UP000618445"/>
    </source>
</evidence>
<proteinExistence type="predicted"/>
<accession>A0ABR8C7C4</accession>
<evidence type="ECO:0000313" key="1">
    <source>
        <dbReference type="EMBL" id="MBD2316662.1"/>
    </source>
</evidence>
<sequence>MAKLINNGVQGITQVILKTKNIANPSLNRPLMIAAPSNGTYNSGITETEITSVNCLGEQIVSDSYVNERKPTLSFTYGGKTKEVLAAFFGLELANGTKTTAFAKSIEVTTGSYAASTSGYSGFGATANNTNSYAYYLTNEGREFELTRQTFGSFNAATPNSWAQGADGALLFSTDVVAARRYVTFYVPYDSTNSDYLSTTPQVDYTADIFFVNINKDVGHFIFDSVSANLTENAEFEFGGGEISLNFRVTGGFQLIYPNRLARC</sequence>